<comment type="caution">
    <text evidence="1">The sequence shown here is derived from an EMBL/GenBank/DDBJ whole genome shotgun (WGS) entry which is preliminary data.</text>
</comment>
<proteinExistence type="predicted"/>
<gene>
    <name evidence="1" type="ORF">ACFOYY_19250</name>
</gene>
<organism evidence="1 2">
    <name type="scientific">Streptosporangium jomthongense</name>
    <dbReference type="NCBI Taxonomy" id="1193683"/>
    <lineage>
        <taxon>Bacteria</taxon>
        <taxon>Bacillati</taxon>
        <taxon>Actinomycetota</taxon>
        <taxon>Actinomycetes</taxon>
        <taxon>Streptosporangiales</taxon>
        <taxon>Streptosporangiaceae</taxon>
        <taxon>Streptosporangium</taxon>
    </lineage>
</organism>
<name>A0ABV8F0W3_9ACTN</name>
<reference evidence="2" key="1">
    <citation type="journal article" date="2019" name="Int. J. Syst. Evol. Microbiol.">
        <title>The Global Catalogue of Microorganisms (GCM) 10K type strain sequencing project: providing services to taxonomists for standard genome sequencing and annotation.</title>
        <authorList>
            <consortium name="The Broad Institute Genomics Platform"/>
            <consortium name="The Broad Institute Genome Sequencing Center for Infectious Disease"/>
            <person name="Wu L."/>
            <person name="Ma J."/>
        </authorList>
    </citation>
    <scope>NUCLEOTIDE SEQUENCE [LARGE SCALE GENOMIC DNA]</scope>
    <source>
        <strain evidence="2">TBRC 7912</strain>
    </source>
</reference>
<sequence>MRLEDVFAPIGGIVSPFGKQLTPFRVTNKTSNRLDAIAHECEVKKVEVIRFALAYALENADWEDLANMRTMYQEIKRSY</sequence>
<accession>A0ABV8F0W3</accession>
<dbReference type="EMBL" id="JBHSBC010000019">
    <property type="protein sequence ID" value="MFC3982289.1"/>
    <property type="molecule type" value="Genomic_DNA"/>
</dbReference>
<protein>
    <submittedName>
        <fullName evidence="1">Uncharacterized protein</fullName>
    </submittedName>
</protein>
<dbReference type="RefSeq" id="WP_386190466.1">
    <property type="nucleotide sequence ID" value="NZ_JBHSBC010000019.1"/>
</dbReference>
<dbReference type="Proteomes" id="UP001595698">
    <property type="component" value="Unassembled WGS sequence"/>
</dbReference>
<keyword evidence="2" id="KW-1185">Reference proteome</keyword>
<evidence type="ECO:0000313" key="1">
    <source>
        <dbReference type="EMBL" id="MFC3982289.1"/>
    </source>
</evidence>
<evidence type="ECO:0000313" key="2">
    <source>
        <dbReference type="Proteomes" id="UP001595698"/>
    </source>
</evidence>